<evidence type="ECO:0000256" key="2">
    <source>
        <dbReference type="ARBA" id="ARBA00022771"/>
    </source>
</evidence>
<evidence type="ECO:0000259" key="4">
    <source>
        <dbReference type="Pfam" id="PF04500"/>
    </source>
</evidence>
<evidence type="ECO:0000313" key="5">
    <source>
        <dbReference type="EMBL" id="CAF1033362.1"/>
    </source>
</evidence>
<comment type="caution">
    <text evidence="5">The sequence shown here is derived from an EMBL/GenBank/DDBJ whole genome shotgun (WGS) entry which is preliminary data.</text>
</comment>
<dbReference type="OrthoDB" id="9974479at2759"/>
<gene>
    <name evidence="5" type="ORF">OXX778_LOCUS17982</name>
</gene>
<dbReference type="Pfam" id="PF04500">
    <property type="entry name" value="FLYWCH"/>
    <property type="match status" value="1"/>
</dbReference>
<protein>
    <recommendedName>
        <fullName evidence="4">FLYWCH-type domain-containing protein</fullName>
    </recommendedName>
</protein>
<dbReference type="GO" id="GO:0008270">
    <property type="term" value="F:zinc ion binding"/>
    <property type="evidence" value="ECO:0007669"/>
    <property type="project" value="UniProtKB-KW"/>
</dbReference>
<dbReference type="EMBL" id="CAJNOC010004780">
    <property type="protein sequence ID" value="CAF1033362.1"/>
    <property type="molecule type" value="Genomic_DNA"/>
</dbReference>
<name>A0A814J717_9BILA</name>
<evidence type="ECO:0000256" key="3">
    <source>
        <dbReference type="ARBA" id="ARBA00022833"/>
    </source>
</evidence>
<proteinExistence type="predicted"/>
<reference evidence="5" key="1">
    <citation type="submission" date="2021-02" db="EMBL/GenBank/DDBJ databases">
        <authorList>
            <person name="Nowell W R."/>
        </authorList>
    </citation>
    <scope>NUCLEOTIDE SEQUENCE</scope>
    <source>
        <strain evidence="5">Ploen Becks lab</strain>
    </source>
</reference>
<sequence length="400" mass="47103">MKDTFSLVPTARGGNYLYFENQLYYKIKPKNKMTGITSYRCRRYHDENFRCKALLKASDEKVISLTNEHEKHELVKEAETLMLVAKKEIKNKVVSTKGPVKQIFDETLGGIISQFNLSLREAAEFAPKFKNIEKNLYRLKHLVEIQKDKLPKNLQEISFNEEFESFKYTIDKKRFLLFDFKNLDRIICFASDVQLEILQKSDRWHVDGTFKAAPTLFYQLYLIHGWYKDIYSSINTLKVLESSTGINYFQREAGGLTQFPRRPRDIQRDVMINYLRNKLEINEISILNYLNRMSNLFRYDKSNKKIRSVLPTSLNLNIPKAIEPMVSIFKISNQSFHFIKNYLKNNRDFLVSLVKSFRLNSGLCYFNSQIVDPNHLFSISPTLGDHLNFINYDFGTLKEY</sequence>
<evidence type="ECO:0000256" key="1">
    <source>
        <dbReference type="ARBA" id="ARBA00022723"/>
    </source>
</evidence>
<evidence type="ECO:0000313" key="6">
    <source>
        <dbReference type="Proteomes" id="UP000663879"/>
    </source>
</evidence>
<keyword evidence="3" id="KW-0862">Zinc</keyword>
<keyword evidence="6" id="KW-1185">Reference proteome</keyword>
<dbReference type="Gene3D" id="2.20.25.240">
    <property type="match status" value="1"/>
</dbReference>
<dbReference type="AlphaFoldDB" id="A0A814J717"/>
<keyword evidence="1" id="KW-0479">Metal-binding</keyword>
<feature type="domain" description="FLYWCH-type" evidence="4">
    <location>
        <begin position="8"/>
        <end position="69"/>
    </location>
</feature>
<organism evidence="5 6">
    <name type="scientific">Brachionus calyciflorus</name>
    <dbReference type="NCBI Taxonomy" id="104777"/>
    <lineage>
        <taxon>Eukaryota</taxon>
        <taxon>Metazoa</taxon>
        <taxon>Spiralia</taxon>
        <taxon>Gnathifera</taxon>
        <taxon>Rotifera</taxon>
        <taxon>Eurotatoria</taxon>
        <taxon>Monogononta</taxon>
        <taxon>Pseudotrocha</taxon>
        <taxon>Ploima</taxon>
        <taxon>Brachionidae</taxon>
        <taxon>Brachionus</taxon>
    </lineage>
</organism>
<keyword evidence="2" id="KW-0863">Zinc-finger</keyword>
<accession>A0A814J717</accession>
<dbReference type="Proteomes" id="UP000663879">
    <property type="component" value="Unassembled WGS sequence"/>
</dbReference>
<dbReference type="InterPro" id="IPR007588">
    <property type="entry name" value="Znf_FLYWCH"/>
</dbReference>